<dbReference type="OrthoDB" id="10003174at2"/>
<organism evidence="1 2">
    <name type="scientific">Desulfobacter postgatei 2ac9</name>
    <dbReference type="NCBI Taxonomy" id="879212"/>
    <lineage>
        <taxon>Bacteria</taxon>
        <taxon>Pseudomonadati</taxon>
        <taxon>Thermodesulfobacteriota</taxon>
        <taxon>Desulfobacteria</taxon>
        <taxon>Desulfobacterales</taxon>
        <taxon>Desulfobacteraceae</taxon>
        <taxon>Desulfobacter</taxon>
    </lineage>
</organism>
<sequence length="46" mass="5422">MKIILHASENDELRRRLKTRIEDALPEGELVLTDARLHLINWSNIK</sequence>
<reference evidence="1 2" key="2">
    <citation type="submission" date="2012-02" db="EMBL/GenBank/DDBJ databases">
        <title>Improved High-Quality Draft sequence of Desulfobacter postgatei 2ac9.</title>
        <authorList>
            <consortium name="US DOE Joint Genome Institute"/>
            <person name="Lucas S."/>
            <person name="Han J."/>
            <person name="Lapidus A."/>
            <person name="Cheng J.-F."/>
            <person name="Goodwin L."/>
            <person name="Pitluck S."/>
            <person name="Peters L."/>
            <person name="Ovchinnikova G."/>
            <person name="Held B."/>
            <person name="Detter J.C."/>
            <person name="Han C."/>
            <person name="Tapia R."/>
            <person name="Land M."/>
            <person name="Hauser L."/>
            <person name="Kyrpides N."/>
            <person name="Ivanova N."/>
            <person name="Pagani I."/>
            <person name="Orellana R."/>
            <person name="Lovley D."/>
            <person name="Woyke T."/>
        </authorList>
    </citation>
    <scope>NUCLEOTIDE SEQUENCE [LARGE SCALE GENOMIC DNA]</scope>
    <source>
        <strain evidence="1 2">2ac9</strain>
    </source>
</reference>
<evidence type="ECO:0000313" key="1">
    <source>
        <dbReference type="EMBL" id="EIM62944.1"/>
    </source>
</evidence>
<gene>
    <name evidence="1" type="ORF">DespoDRAFT_00967</name>
</gene>
<dbReference type="HOGENOM" id="CLU_3182915_0_0_7"/>
<dbReference type="EMBL" id="CM001488">
    <property type="protein sequence ID" value="EIM62944.1"/>
    <property type="molecule type" value="Genomic_DNA"/>
</dbReference>
<dbReference type="Proteomes" id="UP000005778">
    <property type="component" value="Chromosome"/>
</dbReference>
<evidence type="ECO:0000313" key="2">
    <source>
        <dbReference type="Proteomes" id="UP000005778"/>
    </source>
</evidence>
<protein>
    <submittedName>
        <fullName evidence="1">Uncharacterized protein</fullName>
    </submittedName>
</protein>
<name>I5B0D1_9BACT</name>
<keyword evidence="2" id="KW-1185">Reference proteome</keyword>
<dbReference type="AlphaFoldDB" id="I5B0D1"/>
<accession>I5B0D1</accession>
<reference evidence="1 2" key="1">
    <citation type="submission" date="2011-09" db="EMBL/GenBank/DDBJ databases">
        <authorList>
            <consortium name="US DOE Joint Genome Institute (JGI-PGF)"/>
            <person name="Lucas S."/>
            <person name="Han J."/>
            <person name="Lapidus A."/>
            <person name="Cheng J.-F."/>
            <person name="Goodwin L."/>
            <person name="Pitluck S."/>
            <person name="Peters L."/>
            <person name="Land M.L."/>
            <person name="Hauser L."/>
            <person name="Orellana R."/>
            <person name="Lovley D."/>
            <person name="Woyke T.J."/>
        </authorList>
    </citation>
    <scope>NUCLEOTIDE SEQUENCE [LARGE SCALE GENOMIC DNA]</scope>
    <source>
        <strain evidence="1 2">2ac9</strain>
    </source>
</reference>
<proteinExistence type="predicted"/>
<dbReference type="RefSeq" id="WP_004071795.1">
    <property type="nucleotide sequence ID" value="NZ_CM001488.1"/>
</dbReference>